<reference evidence="2" key="1">
    <citation type="submission" date="2015-02" db="EMBL/GenBank/DDBJ databases">
        <authorList>
            <person name="Chooi Y.-H."/>
        </authorList>
    </citation>
    <scope>NUCLEOTIDE SEQUENCE [LARGE SCALE GENOMIC DNA]</scope>
    <source>
        <strain evidence="2">LAMA 915</strain>
    </source>
</reference>
<feature type="compositionally biased region" description="Polar residues" evidence="1">
    <location>
        <begin position="102"/>
        <end position="112"/>
    </location>
</feature>
<sequence>MNRLRSHFAKQAAQKPMKRLQRAIVSDYRDDIISLIADDGATLPEVADAVRAQGEPVLDPGFKAEVLKQIGTVKNIRAGRINTMAPKYGEPVPQPEPAAMLAQNNSNLTATSPDDDDDDDAFAARRPRH</sequence>
<protein>
    <submittedName>
        <fullName evidence="2">Uncharacterized protein</fullName>
    </submittedName>
</protein>
<dbReference type="STRING" id="1306953.J121_101"/>
<comment type="caution">
    <text evidence="2">The sequence shown here is derived from an EMBL/GenBank/DDBJ whole genome shotgun (WGS) entry which is preliminary data.</text>
</comment>
<gene>
    <name evidence="2" type="ORF">J121_101</name>
</gene>
<dbReference type="PATRIC" id="fig|1306953.7.peg.104"/>
<feature type="region of interest" description="Disordered" evidence="1">
    <location>
        <begin position="85"/>
        <end position="129"/>
    </location>
</feature>
<evidence type="ECO:0000256" key="1">
    <source>
        <dbReference type="SAM" id="MobiDB-lite"/>
    </source>
</evidence>
<evidence type="ECO:0000313" key="2">
    <source>
        <dbReference type="EMBL" id="KNH01902.1"/>
    </source>
</evidence>
<evidence type="ECO:0000313" key="3">
    <source>
        <dbReference type="Proteomes" id="UP000037446"/>
    </source>
</evidence>
<dbReference type="EMBL" id="JYNE01000025">
    <property type="protein sequence ID" value="KNH01902.1"/>
    <property type="molecule type" value="Genomic_DNA"/>
</dbReference>
<organism evidence="2 3">
    <name type="scientific">Qipengyuania citrea LAMA 915</name>
    <dbReference type="NCBI Taxonomy" id="1306953"/>
    <lineage>
        <taxon>Bacteria</taxon>
        <taxon>Pseudomonadati</taxon>
        <taxon>Pseudomonadota</taxon>
        <taxon>Alphaproteobacteria</taxon>
        <taxon>Sphingomonadales</taxon>
        <taxon>Erythrobacteraceae</taxon>
        <taxon>Qipengyuania</taxon>
    </lineage>
</organism>
<accession>A0A0L1KDG2</accession>
<dbReference type="Proteomes" id="UP000037446">
    <property type="component" value="Unassembled WGS sequence"/>
</dbReference>
<dbReference type="AlphaFoldDB" id="A0A0L1KDG2"/>
<name>A0A0L1KDG2_9SPHN</name>
<proteinExistence type="predicted"/>
<dbReference type="RefSeq" id="WP_050600600.1">
    <property type="nucleotide sequence ID" value="NZ_JYNE01000025.1"/>
</dbReference>